<dbReference type="AlphaFoldDB" id="A0A167T8T1"/>
<dbReference type="PANTHER" id="PTHR11066:SF34">
    <property type="entry name" value="ACYL-COENZYME A THIOESTERASE 8"/>
    <property type="match status" value="1"/>
</dbReference>
<evidence type="ECO:0000256" key="1">
    <source>
        <dbReference type="SAM" id="MobiDB-lite"/>
    </source>
</evidence>
<feature type="domain" description="Acyl-CoA thioesterase-like C-terminal" evidence="3">
    <location>
        <begin position="179"/>
        <end position="354"/>
    </location>
</feature>
<name>A0A167T8T1_9HYPO</name>
<dbReference type="EMBL" id="AZHD01000009">
    <property type="protein sequence ID" value="OAA60337.1"/>
    <property type="molecule type" value="Genomic_DNA"/>
</dbReference>
<evidence type="ECO:0000259" key="3">
    <source>
        <dbReference type="Pfam" id="PF20789"/>
    </source>
</evidence>
<dbReference type="STRING" id="1081102.A0A167T8T1"/>
<dbReference type="OrthoDB" id="68328at2759"/>
<feature type="region of interest" description="Disordered" evidence="1">
    <location>
        <begin position="1"/>
        <end position="20"/>
    </location>
</feature>
<dbReference type="InterPro" id="IPR049450">
    <property type="entry name" value="ACOT8-like_C"/>
</dbReference>
<keyword evidence="5" id="KW-1185">Reference proteome</keyword>
<gene>
    <name evidence="4" type="ORF">SPI_05461</name>
</gene>
<dbReference type="InterPro" id="IPR029069">
    <property type="entry name" value="HotDog_dom_sf"/>
</dbReference>
<evidence type="ECO:0000259" key="2">
    <source>
        <dbReference type="Pfam" id="PF13622"/>
    </source>
</evidence>
<reference evidence="4 5" key="1">
    <citation type="journal article" date="2016" name="Genome Biol. Evol.">
        <title>Divergent and convergent evolution of fungal pathogenicity.</title>
        <authorList>
            <person name="Shang Y."/>
            <person name="Xiao G."/>
            <person name="Zheng P."/>
            <person name="Cen K."/>
            <person name="Zhan S."/>
            <person name="Wang C."/>
        </authorList>
    </citation>
    <scope>NUCLEOTIDE SEQUENCE [LARGE SCALE GENOMIC DNA]</scope>
    <source>
        <strain evidence="4 5">RCEF 264</strain>
    </source>
</reference>
<proteinExistence type="predicted"/>
<dbReference type="GO" id="GO:0009062">
    <property type="term" value="P:fatty acid catabolic process"/>
    <property type="evidence" value="ECO:0007669"/>
    <property type="project" value="TreeGrafter"/>
</dbReference>
<protein>
    <submittedName>
        <fullName evidence="4">Acyl-CoA thioesterase</fullName>
    </submittedName>
</protein>
<dbReference type="SUPFAM" id="SSF54637">
    <property type="entry name" value="Thioesterase/thiol ester dehydrase-isomerase"/>
    <property type="match status" value="2"/>
</dbReference>
<dbReference type="Pfam" id="PF20789">
    <property type="entry name" value="4HBT_3C"/>
    <property type="match status" value="1"/>
</dbReference>
<dbReference type="CDD" id="cd03444">
    <property type="entry name" value="Thioesterase_II_repeat1"/>
    <property type="match status" value="1"/>
</dbReference>
<organism evidence="4 5">
    <name type="scientific">Niveomyces insectorum RCEF 264</name>
    <dbReference type="NCBI Taxonomy" id="1081102"/>
    <lineage>
        <taxon>Eukaryota</taxon>
        <taxon>Fungi</taxon>
        <taxon>Dikarya</taxon>
        <taxon>Ascomycota</taxon>
        <taxon>Pezizomycotina</taxon>
        <taxon>Sordariomycetes</taxon>
        <taxon>Hypocreomycetidae</taxon>
        <taxon>Hypocreales</taxon>
        <taxon>Cordycipitaceae</taxon>
        <taxon>Niveomyces</taxon>
    </lineage>
</organism>
<sequence length="365" mass="40785">MPSPMETALSVRPAPEKGNDAYSNTQPLWQPIWGRGIFGGALVGQSLVAAQHTVASDFVVHSLHSSFLAAGRRSQPVFYHVEAVRDGRLLKTRRVHAWQATECIFTAFISFVRESTIRSDMSSNGNDNKIVLRHQPQMPLVRPGIPDISSGRGEAKSELLSKTCSANPDCPFLCVRIPFAGDAGCGPESRRLRTWIRVRDHIDGDGKNVVYRQRTHLAALAYMSDNYFVGTIQRAHHARRFHKETVDATIAALDSEHNRLSKEQAVRAFSHLADEETKENTTSQPSLQEPLHVAMMVSLDHTIYFHNQKAVKADEWLLTEMETPWAGDERGLVVQRIWSQDGLLVATCVQEGLVRMKQEASISKL</sequence>
<dbReference type="GO" id="GO:0047617">
    <property type="term" value="F:fatty acyl-CoA hydrolase activity"/>
    <property type="evidence" value="ECO:0007669"/>
    <property type="project" value="InterPro"/>
</dbReference>
<accession>A0A167T8T1</accession>
<dbReference type="Pfam" id="PF13622">
    <property type="entry name" value="4HBT_3"/>
    <property type="match status" value="1"/>
</dbReference>
<evidence type="ECO:0000313" key="4">
    <source>
        <dbReference type="EMBL" id="OAA60337.1"/>
    </source>
</evidence>
<dbReference type="GO" id="GO:0006637">
    <property type="term" value="P:acyl-CoA metabolic process"/>
    <property type="evidence" value="ECO:0007669"/>
    <property type="project" value="InterPro"/>
</dbReference>
<dbReference type="CDD" id="cd03445">
    <property type="entry name" value="Thioesterase_II_repeat2"/>
    <property type="match status" value="1"/>
</dbReference>
<dbReference type="Proteomes" id="UP000076874">
    <property type="component" value="Unassembled WGS sequence"/>
</dbReference>
<dbReference type="Gene3D" id="3.10.129.10">
    <property type="entry name" value="Hotdog Thioesterase"/>
    <property type="match status" value="2"/>
</dbReference>
<dbReference type="InterPro" id="IPR049449">
    <property type="entry name" value="TesB_ACOT8-like_N"/>
</dbReference>
<comment type="caution">
    <text evidence="4">The sequence shown here is derived from an EMBL/GenBank/DDBJ whole genome shotgun (WGS) entry which is preliminary data.</text>
</comment>
<feature type="domain" description="Acyl-CoA thioesterase-like N-terminal HotDog" evidence="2">
    <location>
        <begin position="33"/>
        <end position="111"/>
    </location>
</feature>
<dbReference type="GO" id="GO:0005782">
    <property type="term" value="C:peroxisomal matrix"/>
    <property type="evidence" value="ECO:0007669"/>
    <property type="project" value="UniProtKB-SubCell"/>
</dbReference>
<dbReference type="PANTHER" id="PTHR11066">
    <property type="entry name" value="ACYL-COA THIOESTERASE"/>
    <property type="match status" value="1"/>
</dbReference>
<dbReference type="InterPro" id="IPR003703">
    <property type="entry name" value="Acyl_CoA_thio"/>
</dbReference>
<evidence type="ECO:0000313" key="5">
    <source>
        <dbReference type="Proteomes" id="UP000076874"/>
    </source>
</evidence>